<gene>
    <name evidence="2" type="ORF">J2I47_04380</name>
</gene>
<dbReference type="Proteomes" id="UP000664034">
    <property type="component" value="Unassembled WGS sequence"/>
</dbReference>
<comment type="caution">
    <text evidence="2">The sequence shown here is derived from an EMBL/GenBank/DDBJ whole genome shotgun (WGS) entry which is preliminary data.</text>
</comment>
<protein>
    <submittedName>
        <fullName evidence="2">Uncharacterized protein</fullName>
    </submittedName>
</protein>
<reference evidence="2" key="1">
    <citation type="submission" date="2021-03" db="EMBL/GenBank/DDBJ databases">
        <title>Fibrella sp. HMF5335 genome sequencing and assembly.</title>
        <authorList>
            <person name="Kang H."/>
            <person name="Kim H."/>
            <person name="Bae S."/>
            <person name="Joh K."/>
        </authorList>
    </citation>
    <scope>NUCLEOTIDE SEQUENCE</scope>
    <source>
        <strain evidence="2">HMF5335</strain>
    </source>
</reference>
<dbReference type="Gene3D" id="3.30.70.100">
    <property type="match status" value="1"/>
</dbReference>
<dbReference type="SUPFAM" id="SSF54909">
    <property type="entry name" value="Dimeric alpha+beta barrel"/>
    <property type="match status" value="1"/>
</dbReference>
<dbReference type="RefSeq" id="WP_207363342.1">
    <property type="nucleotide sequence ID" value="NZ_JAFMYV010000002.1"/>
</dbReference>
<dbReference type="EMBL" id="JAFMYV010000002">
    <property type="protein sequence ID" value="MBO0935778.1"/>
    <property type="molecule type" value="Genomic_DNA"/>
</dbReference>
<feature type="signal peptide" evidence="1">
    <location>
        <begin position="1"/>
        <end position="25"/>
    </location>
</feature>
<evidence type="ECO:0000313" key="3">
    <source>
        <dbReference type="Proteomes" id="UP000664034"/>
    </source>
</evidence>
<dbReference type="InterPro" id="IPR011008">
    <property type="entry name" value="Dimeric_a/b-barrel"/>
</dbReference>
<dbReference type="AlphaFoldDB" id="A0A939GG20"/>
<evidence type="ECO:0000256" key="1">
    <source>
        <dbReference type="SAM" id="SignalP"/>
    </source>
</evidence>
<accession>A0A939GG20</accession>
<evidence type="ECO:0000313" key="2">
    <source>
        <dbReference type="EMBL" id="MBO0935778.1"/>
    </source>
</evidence>
<name>A0A939GG20_9BACT</name>
<proteinExistence type="predicted"/>
<organism evidence="2 3">
    <name type="scientific">Fibrella rubiginis</name>
    <dbReference type="NCBI Taxonomy" id="2817060"/>
    <lineage>
        <taxon>Bacteria</taxon>
        <taxon>Pseudomonadati</taxon>
        <taxon>Bacteroidota</taxon>
        <taxon>Cytophagia</taxon>
        <taxon>Cytophagales</taxon>
        <taxon>Spirosomataceae</taxon>
        <taxon>Fibrella</taxon>
    </lineage>
</organism>
<sequence>MTTSILLQLSLTGAALLATAQPSCASYVPVPPTQNEARLVGQVVTIVRVKAPWYAFDFLLRRGFREALPTYQSVNGLRFKAFSSIDRPDGTFFGGIYWWDTERQARQWYSPAWFADVERKRKARPTVDYLPVVRVATFVAPSFNYRQHEGDCVTVFVHELNGEQIKACLSAQNGLLRTYLVGESGQQQGGLLLFASAESARSFVAKQHLSRYDWYKTPALLNNETVLSTNQ</sequence>
<keyword evidence="1" id="KW-0732">Signal</keyword>
<keyword evidence="3" id="KW-1185">Reference proteome</keyword>
<feature type="chain" id="PRO_5037921384" evidence="1">
    <location>
        <begin position="26"/>
        <end position="231"/>
    </location>
</feature>